<proteinExistence type="predicted"/>
<dbReference type="PANTHER" id="PTHR11668">
    <property type="entry name" value="SERINE/THREONINE PROTEIN PHOSPHATASE"/>
    <property type="match status" value="1"/>
</dbReference>
<feature type="domain" description="Serine/threonine specific protein phosphatases" evidence="8">
    <location>
        <begin position="7"/>
        <end position="171"/>
    </location>
</feature>
<comment type="catalytic activity">
    <reaction evidence="6">
        <text>O-phospho-L-seryl-[protein] + H2O = L-seryl-[protein] + phosphate</text>
        <dbReference type="Rhea" id="RHEA:20629"/>
        <dbReference type="Rhea" id="RHEA-COMP:9863"/>
        <dbReference type="Rhea" id="RHEA-COMP:11604"/>
        <dbReference type="ChEBI" id="CHEBI:15377"/>
        <dbReference type="ChEBI" id="CHEBI:29999"/>
        <dbReference type="ChEBI" id="CHEBI:43474"/>
        <dbReference type="ChEBI" id="CHEBI:83421"/>
        <dbReference type="EC" id="3.1.3.16"/>
    </reaction>
</comment>
<gene>
    <name evidence="9" type="ORF">D917_01144</name>
</gene>
<dbReference type="InterPro" id="IPR004843">
    <property type="entry name" value="Calcineurin-like_PHP"/>
</dbReference>
<dbReference type="PRINTS" id="PR00114">
    <property type="entry name" value="STPHPHTASE"/>
</dbReference>
<comment type="catalytic activity">
    <reaction evidence="7">
        <text>O-phospho-L-threonyl-[protein] + H2O = L-threonyl-[protein] + phosphate</text>
        <dbReference type="Rhea" id="RHEA:47004"/>
        <dbReference type="Rhea" id="RHEA-COMP:11060"/>
        <dbReference type="Rhea" id="RHEA-COMP:11605"/>
        <dbReference type="ChEBI" id="CHEBI:15377"/>
        <dbReference type="ChEBI" id="CHEBI:30013"/>
        <dbReference type="ChEBI" id="CHEBI:43474"/>
        <dbReference type="ChEBI" id="CHEBI:61977"/>
        <dbReference type="EC" id="3.1.3.16"/>
    </reaction>
</comment>
<evidence type="ECO:0000256" key="6">
    <source>
        <dbReference type="ARBA" id="ARBA00047761"/>
    </source>
</evidence>
<accession>A0A1Y3EXX8</accession>
<evidence type="ECO:0000256" key="5">
    <source>
        <dbReference type="ARBA" id="ARBA00023211"/>
    </source>
</evidence>
<dbReference type="GO" id="GO:0046872">
    <property type="term" value="F:metal ion binding"/>
    <property type="evidence" value="ECO:0007669"/>
    <property type="project" value="UniProtKB-KW"/>
</dbReference>
<evidence type="ECO:0000256" key="4">
    <source>
        <dbReference type="ARBA" id="ARBA00022912"/>
    </source>
</evidence>
<dbReference type="Pfam" id="PF16891">
    <property type="entry name" value="STPPase_N"/>
    <property type="match status" value="1"/>
</dbReference>
<dbReference type="GO" id="GO:0005634">
    <property type="term" value="C:nucleus"/>
    <property type="evidence" value="ECO:0007669"/>
    <property type="project" value="TreeGrafter"/>
</dbReference>
<evidence type="ECO:0000256" key="3">
    <source>
        <dbReference type="ARBA" id="ARBA00022801"/>
    </source>
</evidence>
<organism evidence="9 10">
    <name type="scientific">Trichinella nativa</name>
    <dbReference type="NCBI Taxonomy" id="6335"/>
    <lineage>
        <taxon>Eukaryota</taxon>
        <taxon>Metazoa</taxon>
        <taxon>Ecdysozoa</taxon>
        <taxon>Nematoda</taxon>
        <taxon>Enoplea</taxon>
        <taxon>Dorylaimia</taxon>
        <taxon>Trichinellida</taxon>
        <taxon>Trichinellidae</taxon>
        <taxon>Trichinella</taxon>
    </lineage>
</organism>
<evidence type="ECO:0000256" key="1">
    <source>
        <dbReference type="ARBA" id="ARBA00013081"/>
    </source>
</evidence>
<reference evidence="9 10" key="1">
    <citation type="submission" date="2015-04" db="EMBL/GenBank/DDBJ databases">
        <title>Draft genome of the roundworm Trichinella nativa.</title>
        <authorList>
            <person name="Mitreva M."/>
        </authorList>
    </citation>
    <scope>NUCLEOTIDE SEQUENCE [LARGE SCALE GENOMIC DNA]</scope>
    <source>
        <strain evidence="9 10">ISS45</strain>
    </source>
</reference>
<dbReference type="InterPro" id="IPR006186">
    <property type="entry name" value="Ser/Thr-sp_prot-phosphatase"/>
</dbReference>
<keyword evidence="3" id="KW-0378">Hydrolase</keyword>
<protein>
    <recommendedName>
        <fullName evidence="1">protein-serine/threonine phosphatase</fullName>
        <ecNumber evidence="1">3.1.3.16</ecNumber>
    </recommendedName>
</protein>
<dbReference type="InterPro" id="IPR050341">
    <property type="entry name" value="PP1_catalytic_subunit"/>
</dbReference>
<dbReference type="PANTHER" id="PTHR11668:SF491">
    <property type="entry name" value="SERINE_THREONINE-PROTEIN PHOSPHATASE"/>
    <property type="match status" value="1"/>
</dbReference>
<dbReference type="InterPro" id="IPR031675">
    <property type="entry name" value="STPPase_N"/>
</dbReference>
<keyword evidence="2" id="KW-0479">Metal-binding</keyword>
<sequence>MPFDSLFYEKLPEMLTEAEVRMLQNSLLSIRLSPPGTRIEFKKDELIRLIGNAIRIFKSQPMLLELKAPINSLKRPMPFLDFGLCCDLLWSDPEPGLKGWAENTRGVSFTFGEDVVKDYIEKFDIDLIVRAHQVMTVFTAPNYCSESYNSGAILVVDEILQCHFEILRPHESAKPEYKRK</sequence>
<dbReference type="Gene3D" id="3.60.21.10">
    <property type="match status" value="1"/>
</dbReference>
<evidence type="ECO:0000313" key="9">
    <source>
        <dbReference type="EMBL" id="OUC48627.1"/>
    </source>
</evidence>
<name>A0A1Y3EXX8_9BILA</name>
<evidence type="ECO:0000256" key="2">
    <source>
        <dbReference type="ARBA" id="ARBA00022723"/>
    </source>
</evidence>
<comment type="caution">
    <text evidence="9">The sequence shown here is derived from an EMBL/GenBank/DDBJ whole genome shotgun (WGS) entry which is preliminary data.</text>
</comment>
<dbReference type="EMBL" id="LVZM01002469">
    <property type="protein sequence ID" value="OUC48627.1"/>
    <property type="molecule type" value="Genomic_DNA"/>
</dbReference>
<dbReference type="SUPFAM" id="SSF56300">
    <property type="entry name" value="Metallo-dependent phosphatases"/>
    <property type="match status" value="1"/>
</dbReference>
<keyword evidence="4" id="KW-0904">Protein phosphatase</keyword>
<dbReference type="Pfam" id="PF00149">
    <property type="entry name" value="Metallophos"/>
    <property type="match status" value="1"/>
</dbReference>
<dbReference type="AlphaFoldDB" id="A0A1Y3EXX8"/>
<dbReference type="EC" id="3.1.3.16" evidence="1"/>
<dbReference type="GO" id="GO:0004722">
    <property type="term" value="F:protein serine/threonine phosphatase activity"/>
    <property type="evidence" value="ECO:0007669"/>
    <property type="project" value="UniProtKB-EC"/>
</dbReference>
<keyword evidence="5" id="KW-0464">Manganese</keyword>
<dbReference type="InterPro" id="IPR029052">
    <property type="entry name" value="Metallo-depent_PP-like"/>
</dbReference>
<dbReference type="Proteomes" id="UP000243006">
    <property type="component" value="Unassembled WGS sequence"/>
</dbReference>
<evidence type="ECO:0000313" key="10">
    <source>
        <dbReference type="Proteomes" id="UP000243006"/>
    </source>
</evidence>
<dbReference type="GO" id="GO:0005737">
    <property type="term" value="C:cytoplasm"/>
    <property type="evidence" value="ECO:0007669"/>
    <property type="project" value="TreeGrafter"/>
</dbReference>
<dbReference type="SMART" id="SM00156">
    <property type="entry name" value="PP2Ac"/>
    <property type="match status" value="1"/>
</dbReference>
<evidence type="ECO:0000256" key="7">
    <source>
        <dbReference type="ARBA" id="ARBA00048336"/>
    </source>
</evidence>
<evidence type="ECO:0000259" key="8">
    <source>
        <dbReference type="SMART" id="SM00156"/>
    </source>
</evidence>